<comment type="caution">
    <text evidence="1">The sequence shown here is derived from an EMBL/GenBank/DDBJ whole genome shotgun (WGS) entry which is preliminary data.</text>
</comment>
<gene>
    <name evidence="1" type="ORF">H4S07_000585</name>
</gene>
<sequence>MARKAVFRPTVRAPPIGATPTLGNSSEAGDTARVGNPGRAQGVGLLLVNRKPAGAATTGASTDTSSEAATGPHTNAGLPAKGGAKLVAENPWAMRSQRQEAMRPTTRPTAAMPNGRRHPMGTLSNAEHLDDYDESRENWDEMLDKGFDYSQDIEFGDGTAVRINTRTRSKLPPPTKPATEPPPPAEVRPAQPTQPANGAIPIEPPTPVEPPRPVVEPPTLVEPPTPTEPPSPAVEPPIPVVVEPAAGARPAELPQTTPRAVETSWGKPAKAAAGTSAEGAAAPASRWWKASLSNSTVRPPPPQQQQQIPAQAVGSRVNSSAPARGTARVDPSDSSSQRSGRGERGSRPGRGSRRSLAPIPTVVPPVLLRRPTQQPPALDAPCPEPAAVEPLPAPPLSAEEPKAKDKGGDVMHSAPPPAKGAAPKQAPVAESGSSSPRNAKKATEAGPRKPNAAGEPSRLAENWRAGPAPKPPPAPQPAAPAQATVPSEPAVPANAPRRRSTGTAAKAPAQQDKPERPAPKPSAAATATSWRAEPSRTKPAVEAAKASEEDAGSKRALTQGVVGDAPPNGRVAYPAGSSASQINGVLHVMPLSPALLPQTMLAELLDEGASQAPIRDASVMPEAAAPAQGRFGVPSSSLFNVEGSPLMGSYNAPVRPAFGHADPGLFSWQGSHMGFHDMRARQEYLHASSAAAAAAAEPRWASNELSQGAPFSSFSAAAALWMDPAHEARAVESQDSGSACGSGASSGSRGHRAPRPIGTRSSGPGNGQRNTRSRQGMQYGAPSPVPGQHPLFVPVTHMHQSWLPHYSAMQPAYAGGARFGGGVSPRHSPQMTAAPQPSTVGPPFMVAHSMDHQQMLQMPAHQMQQGGRANGAFASAPPQYMPEAFRPSPPMYQYGYVGGAQPPPKQGKAGPPPPTTSMAPHYHGYPPQMPMPSHTGSAPHMAFMPMYIPGDPNTNAYYYGQSFGGPPPLNQYRPMPGYPSASMEAQNPVAEPLATKQAEKLLGISRSSSNSTRGPSKPSEPLVAPAEAAMPRTASTSMAPGPPPPQTKGERTRQRGSGRRNERKPAKENAEASALPRERPQRPDAKRIPQQQQQQPAVPKPDAKAAAPKPDDKARKQAVPLPRTANASAPGEDSKAAAGDHGPGGEKPARRNRGNRPGRGGAKKGNAPTAGAKVG</sequence>
<protein>
    <submittedName>
        <fullName evidence="1">Uncharacterized protein</fullName>
    </submittedName>
</protein>
<dbReference type="Proteomes" id="UP001140096">
    <property type="component" value="Unassembled WGS sequence"/>
</dbReference>
<organism evidence="1 2">
    <name type="scientific">Coemansia furcata</name>
    <dbReference type="NCBI Taxonomy" id="417177"/>
    <lineage>
        <taxon>Eukaryota</taxon>
        <taxon>Fungi</taxon>
        <taxon>Fungi incertae sedis</taxon>
        <taxon>Zoopagomycota</taxon>
        <taxon>Kickxellomycotina</taxon>
        <taxon>Kickxellomycetes</taxon>
        <taxon>Kickxellales</taxon>
        <taxon>Kickxellaceae</taxon>
        <taxon>Coemansia</taxon>
    </lineage>
</organism>
<keyword evidence="2" id="KW-1185">Reference proteome</keyword>
<dbReference type="EMBL" id="JANBUP010000044">
    <property type="protein sequence ID" value="KAJ2813556.1"/>
    <property type="molecule type" value="Genomic_DNA"/>
</dbReference>
<accession>A0ACC1LQP4</accession>
<name>A0ACC1LQP4_9FUNG</name>
<evidence type="ECO:0000313" key="1">
    <source>
        <dbReference type="EMBL" id="KAJ2813556.1"/>
    </source>
</evidence>
<reference evidence="1" key="1">
    <citation type="submission" date="2022-07" db="EMBL/GenBank/DDBJ databases">
        <title>Phylogenomic reconstructions and comparative analyses of Kickxellomycotina fungi.</title>
        <authorList>
            <person name="Reynolds N.K."/>
            <person name="Stajich J.E."/>
            <person name="Barry K."/>
            <person name="Grigoriev I.V."/>
            <person name="Crous P."/>
            <person name="Smith M.E."/>
        </authorList>
    </citation>
    <scope>NUCLEOTIDE SEQUENCE</scope>
    <source>
        <strain evidence="1">CBS 102833</strain>
    </source>
</reference>
<evidence type="ECO:0000313" key="2">
    <source>
        <dbReference type="Proteomes" id="UP001140096"/>
    </source>
</evidence>
<proteinExistence type="predicted"/>